<evidence type="ECO:0000313" key="1">
    <source>
        <dbReference type="EMBL" id="MXQ52969.1"/>
    </source>
</evidence>
<name>A0A6I4VMY1_9BACL</name>
<organism evidence="1 2">
    <name type="scientific">Shimazuella alba</name>
    <dbReference type="NCBI Taxonomy" id="2690964"/>
    <lineage>
        <taxon>Bacteria</taxon>
        <taxon>Bacillati</taxon>
        <taxon>Bacillota</taxon>
        <taxon>Bacilli</taxon>
        <taxon>Bacillales</taxon>
        <taxon>Thermoactinomycetaceae</taxon>
        <taxon>Shimazuella</taxon>
    </lineage>
</organism>
<dbReference type="AlphaFoldDB" id="A0A6I4VMY1"/>
<accession>A0A6I4VMY1</accession>
<keyword evidence="2" id="KW-1185">Reference proteome</keyword>
<comment type="caution">
    <text evidence="1">The sequence shown here is derived from an EMBL/GenBank/DDBJ whole genome shotgun (WGS) entry which is preliminary data.</text>
</comment>
<sequence length="130" mass="14813">MFEGFGRKPEYLFEDEDGTRICFLYESRPGSSKLFMGKGNHLTDEIPVEVDTCRCPCAKIWVTVKLKSGNTELFIDSEIIEESDPFDFMPGVIHEDPEPEVVLVATWNGRRLTVLDPKRIQKTSDGVRIT</sequence>
<dbReference type="EMBL" id="WUUL01000002">
    <property type="protein sequence ID" value="MXQ52969.1"/>
    <property type="molecule type" value="Genomic_DNA"/>
</dbReference>
<gene>
    <name evidence="1" type="ORF">GSM42_04315</name>
</gene>
<dbReference type="Proteomes" id="UP000430692">
    <property type="component" value="Unassembled WGS sequence"/>
</dbReference>
<reference evidence="1 2" key="1">
    <citation type="submission" date="2019-12" db="EMBL/GenBank/DDBJ databases">
        <title>Whole-genome analyses of novel actinobacteria.</title>
        <authorList>
            <person name="Sahin N."/>
            <person name="Saygin H."/>
        </authorList>
    </citation>
    <scope>NUCLEOTIDE SEQUENCE [LARGE SCALE GENOMIC DNA]</scope>
    <source>
        <strain evidence="1 2">KC615</strain>
    </source>
</reference>
<evidence type="ECO:0000313" key="2">
    <source>
        <dbReference type="Proteomes" id="UP000430692"/>
    </source>
</evidence>
<proteinExistence type="predicted"/>
<dbReference type="RefSeq" id="WP_160800307.1">
    <property type="nucleotide sequence ID" value="NZ_WUUL01000002.1"/>
</dbReference>
<protein>
    <submittedName>
        <fullName evidence="1">Uncharacterized protein</fullName>
    </submittedName>
</protein>